<accession>A0A6G7K701</accession>
<reference evidence="2 3" key="1">
    <citation type="journal article" date="2017" name="Int. J. Syst. Evol. Microbiol.">
        <title>Jeotgalibaca porci sp. nov. and Jeotgalibaca arthritidis sp. nov., isolated from pigs, and emended description of the genus Jeotgalibaca.</title>
        <authorList>
            <person name="Zamora L."/>
            <person name="Perez-Sancho M."/>
            <person name="Dominguez L."/>
            <person name="Fernandez-Garayzabal J.F."/>
            <person name="Vela A.I."/>
        </authorList>
    </citation>
    <scope>NUCLEOTIDE SEQUENCE [LARGE SCALE GENOMIC DNA]</scope>
    <source>
        <strain evidence="2 3">CECT 9157</strain>
    </source>
</reference>
<evidence type="ECO:0000313" key="3">
    <source>
        <dbReference type="Proteomes" id="UP000501451"/>
    </source>
</evidence>
<evidence type="ECO:0000256" key="1">
    <source>
        <dbReference type="SAM" id="Phobius"/>
    </source>
</evidence>
<name>A0A6G7K701_9LACT</name>
<proteinExistence type="predicted"/>
<dbReference type="NCBIfam" id="TIGR01906">
    <property type="entry name" value="integ_TIGR01906"/>
    <property type="match status" value="1"/>
</dbReference>
<keyword evidence="1" id="KW-1133">Transmembrane helix</keyword>
<dbReference type="Proteomes" id="UP000501451">
    <property type="component" value="Chromosome"/>
</dbReference>
<dbReference type="RefSeq" id="WP_166160492.1">
    <property type="nucleotide sequence ID" value="NZ_CP049740.1"/>
</dbReference>
<organism evidence="2 3">
    <name type="scientific">Jeotgalibaca arthritidis</name>
    <dbReference type="NCBI Taxonomy" id="1868794"/>
    <lineage>
        <taxon>Bacteria</taxon>
        <taxon>Bacillati</taxon>
        <taxon>Bacillota</taxon>
        <taxon>Bacilli</taxon>
        <taxon>Lactobacillales</taxon>
        <taxon>Carnobacteriaceae</taxon>
        <taxon>Jeotgalibaca</taxon>
    </lineage>
</organism>
<dbReference type="EMBL" id="CP049740">
    <property type="protein sequence ID" value="QII81030.1"/>
    <property type="molecule type" value="Genomic_DNA"/>
</dbReference>
<feature type="transmembrane region" description="Helical" evidence="1">
    <location>
        <begin position="94"/>
        <end position="113"/>
    </location>
</feature>
<feature type="transmembrane region" description="Helical" evidence="1">
    <location>
        <begin position="181"/>
        <end position="204"/>
    </location>
</feature>
<dbReference type="AlphaFoldDB" id="A0A6G7K701"/>
<keyword evidence="3" id="KW-1185">Reference proteome</keyword>
<dbReference type="Pfam" id="PF07314">
    <property type="entry name" value="Lit"/>
    <property type="match status" value="1"/>
</dbReference>
<sequence>MKKTNLFIFIGSVAIFLFILSFAIAFTINFTPLYAFDISYLDIERATGLSKDVIMTNYRILLDYLNFPWVSELNMPNFPSSESGLFHFYEVKRLFLLDYTIMIITALYSIFFIKRIKKEGMRWRLILPTKIMMVLPVVVLVFISLNFSTLFTTFHELFFNNDAWLFDWRTDPIILALPQQFFMHCFIAVFLILEIGLVFVHFWAKSANKKHRSV</sequence>
<feature type="transmembrane region" description="Helical" evidence="1">
    <location>
        <begin position="7"/>
        <end position="28"/>
    </location>
</feature>
<dbReference type="KEGG" id="jar:G7057_00115"/>
<evidence type="ECO:0000313" key="2">
    <source>
        <dbReference type="EMBL" id="QII81030.1"/>
    </source>
</evidence>
<keyword evidence="1" id="KW-0812">Transmembrane</keyword>
<keyword evidence="1" id="KW-0472">Membrane</keyword>
<protein>
    <submittedName>
        <fullName evidence="2">TIGR01906 family membrane protein</fullName>
    </submittedName>
</protein>
<feature type="transmembrane region" description="Helical" evidence="1">
    <location>
        <begin position="134"/>
        <end position="154"/>
    </location>
</feature>
<gene>
    <name evidence="2" type="ORF">G7057_00115</name>
</gene>
<dbReference type="InterPro" id="IPR010178">
    <property type="entry name" value="Lit"/>
</dbReference>